<dbReference type="AlphaFoldDB" id="A0A419Q7E0"/>
<organism evidence="1 2">
    <name type="scientific">Clonorchis sinensis</name>
    <name type="common">Chinese liver fluke</name>
    <dbReference type="NCBI Taxonomy" id="79923"/>
    <lineage>
        <taxon>Eukaryota</taxon>
        <taxon>Metazoa</taxon>
        <taxon>Spiralia</taxon>
        <taxon>Lophotrochozoa</taxon>
        <taxon>Platyhelminthes</taxon>
        <taxon>Trematoda</taxon>
        <taxon>Digenea</taxon>
        <taxon>Opisthorchiida</taxon>
        <taxon>Opisthorchiata</taxon>
        <taxon>Opisthorchiidae</taxon>
        <taxon>Clonorchis</taxon>
    </lineage>
</organism>
<protein>
    <submittedName>
        <fullName evidence="1">Uncharacterized protein</fullName>
    </submittedName>
</protein>
<evidence type="ECO:0000313" key="1">
    <source>
        <dbReference type="EMBL" id="KAG5445798.1"/>
    </source>
</evidence>
<dbReference type="EMBL" id="NIRI02000056">
    <property type="protein sequence ID" value="KAG5445798.1"/>
    <property type="molecule type" value="Genomic_DNA"/>
</dbReference>
<evidence type="ECO:0000313" key="2">
    <source>
        <dbReference type="Proteomes" id="UP000286415"/>
    </source>
</evidence>
<reference evidence="1 2" key="2">
    <citation type="journal article" date="2021" name="Genomics">
        <title>High-quality reference genome for Clonorchis sinensis.</title>
        <authorList>
            <person name="Young N.D."/>
            <person name="Stroehlein A.J."/>
            <person name="Kinkar L."/>
            <person name="Wang T."/>
            <person name="Sohn W.M."/>
            <person name="Chang B.C.H."/>
            <person name="Kaur P."/>
            <person name="Weisz D."/>
            <person name="Dudchenko O."/>
            <person name="Aiden E.L."/>
            <person name="Korhonen P.K."/>
            <person name="Gasser R.B."/>
        </authorList>
    </citation>
    <scope>NUCLEOTIDE SEQUENCE [LARGE SCALE GENOMIC DNA]</scope>
    <source>
        <strain evidence="1">Cs-k2</strain>
    </source>
</reference>
<dbReference type="Proteomes" id="UP000286415">
    <property type="component" value="Unassembled WGS sequence"/>
</dbReference>
<name>A0A419Q7E0_CLOSI</name>
<keyword evidence="2" id="KW-1185">Reference proteome</keyword>
<reference evidence="1 2" key="1">
    <citation type="journal article" date="2018" name="Biotechnol. Adv.">
        <title>Improved genomic resources and new bioinformatic workflow for the carcinogenic parasite Clonorchis sinensis: Biotechnological implications.</title>
        <authorList>
            <person name="Wang D."/>
            <person name="Korhonen P.K."/>
            <person name="Gasser R.B."/>
            <person name="Young N.D."/>
        </authorList>
    </citation>
    <scope>NUCLEOTIDE SEQUENCE [LARGE SCALE GENOMIC DNA]</scope>
    <source>
        <strain evidence="1">Cs-k2</strain>
    </source>
</reference>
<sequence>MYSYLVVATVFQVFVISLHLQVKHVRRQTNVIIIVSMTSVLNTDASLPYNHDSFEILIVKNKGGRGKGLSASLLQAFRVWIETDIKNATEIGWQPYLLVSPTRRSGDLAVPILEGEYHRHSELGMENSTLFGKR</sequence>
<comment type="caution">
    <text evidence="1">The sequence shown here is derived from an EMBL/GenBank/DDBJ whole genome shotgun (WGS) entry which is preliminary data.</text>
</comment>
<accession>A0A419Q7E0</accession>
<proteinExistence type="predicted"/>
<dbReference type="InParanoid" id="A0A419Q7E0"/>
<gene>
    <name evidence="1" type="ORF">CSKR_106060</name>
</gene>